<name>A0A0E9PW58_ANGAN</name>
<feature type="compositionally biased region" description="Polar residues" evidence="1">
    <location>
        <begin position="1"/>
        <end position="11"/>
    </location>
</feature>
<reference evidence="2" key="1">
    <citation type="submission" date="2014-11" db="EMBL/GenBank/DDBJ databases">
        <authorList>
            <person name="Amaro Gonzalez C."/>
        </authorList>
    </citation>
    <scope>NUCLEOTIDE SEQUENCE</scope>
</reference>
<protein>
    <submittedName>
        <fullName evidence="2">Uncharacterized protein</fullName>
    </submittedName>
</protein>
<proteinExistence type="predicted"/>
<evidence type="ECO:0000313" key="2">
    <source>
        <dbReference type="EMBL" id="JAH08315.1"/>
    </source>
</evidence>
<evidence type="ECO:0000256" key="1">
    <source>
        <dbReference type="SAM" id="MobiDB-lite"/>
    </source>
</evidence>
<sequence>MSNANAEAVTTHTDKTTRSRSATVDTGVILSR</sequence>
<accession>A0A0E9PW58</accession>
<dbReference type="EMBL" id="GBXM01100262">
    <property type="protein sequence ID" value="JAH08315.1"/>
    <property type="molecule type" value="Transcribed_RNA"/>
</dbReference>
<organism evidence="2">
    <name type="scientific">Anguilla anguilla</name>
    <name type="common">European freshwater eel</name>
    <name type="synonym">Muraena anguilla</name>
    <dbReference type="NCBI Taxonomy" id="7936"/>
    <lineage>
        <taxon>Eukaryota</taxon>
        <taxon>Metazoa</taxon>
        <taxon>Chordata</taxon>
        <taxon>Craniata</taxon>
        <taxon>Vertebrata</taxon>
        <taxon>Euteleostomi</taxon>
        <taxon>Actinopterygii</taxon>
        <taxon>Neopterygii</taxon>
        <taxon>Teleostei</taxon>
        <taxon>Anguilliformes</taxon>
        <taxon>Anguillidae</taxon>
        <taxon>Anguilla</taxon>
    </lineage>
</organism>
<feature type="region of interest" description="Disordered" evidence="1">
    <location>
        <begin position="1"/>
        <end position="32"/>
    </location>
</feature>
<dbReference type="AlphaFoldDB" id="A0A0E9PW58"/>
<reference evidence="2" key="2">
    <citation type="journal article" date="2015" name="Fish Shellfish Immunol.">
        <title>Early steps in the European eel (Anguilla anguilla)-Vibrio vulnificus interaction in the gills: Role of the RtxA13 toxin.</title>
        <authorList>
            <person name="Callol A."/>
            <person name="Pajuelo D."/>
            <person name="Ebbesson L."/>
            <person name="Teles M."/>
            <person name="MacKenzie S."/>
            <person name="Amaro C."/>
        </authorList>
    </citation>
    <scope>NUCLEOTIDE SEQUENCE</scope>
</reference>